<dbReference type="PROSITE" id="PS50294">
    <property type="entry name" value="WD_REPEATS_REGION"/>
    <property type="match status" value="1"/>
</dbReference>
<feature type="repeat" description="WD" evidence="2">
    <location>
        <begin position="473"/>
        <end position="514"/>
    </location>
</feature>
<gene>
    <name evidence="4" type="ORF">GBAR_LOCUS13836</name>
</gene>
<dbReference type="InterPro" id="IPR001680">
    <property type="entry name" value="WD40_rpt"/>
</dbReference>
<name>A0AA35WJG5_GEOBA</name>
<comment type="caution">
    <text evidence="4">The sequence shown here is derived from an EMBL/GenBank/DDBJ whole genome shotgun (WGS) entry which is preliminary data.</text>
</comment>
<feature type="non-terminal residue" evidence="4">
    <location>
        <position position="1"/>
    </location>
</feature>
<reference evidence="4" key="1">
    <citation type="submission" date="2023-03" db="EMBL/GenBank/DDBJ databases">
        <authorList>
            <person name="Steffen K."/>
            <person name="Cardenas P."/>
        </authorList>
    </citation>
    <scope>NUCLEOTIDE SEQUENCE</scope>
</reference>
<dbReference type="Pfam" id="PF00400">
    <property type="entry name" value="WD40"/>
    <property type="match status" value="2"/>
</dbReference>
<dbReference type="AlphaFoldDB" id="A0AA35WJG5"/>
<dbReference type="SMART" id="SM00320">
    <property type="entry name" value="WD40"/>
    <property type="match status" value="7"/>
</dbReference>
<dbReference type="InterPro" id="IPR036322">
    <property type="entry name" value="WD40_repeat_dom_sf"/>
</dbReference>
<dbReference type="SUPFAM" id="SSF50978">
    <property type="entry name" value="WD40 repeat-like"/>
    <property type="match status" value="2"/>
</dbReference>
<accession>A0AA35WJG5</accession>
<dbReference type="Gene3D" id="2.130.10.10">
    <property type="entry name" value="YVTN repeat-like/Quinoprotein amine dehydrogenase"/>
    <property type="match status" value="2"/>
</dbReference>
<dbReference type="InterPro" id="IPR051242">
    <property type="entry name" value="WD-EF-hand_domain"/>
</dbReference>
<dbReference type="PROSITE" id="PS50082">
    <property type="entry name" value="WD_REPEATS_2"/>
    <property type="match status" value="1"/>
</dbReference>
<evidence type="ECO:0000313" key="5">
    <source>
        <dbReference type="Proteomes" id="UP001174909"/>
    </source>
</evidence>
<dbReference type="InterPro" id="IPR015943">
    <property type="entry name" value="WD40/YVTN_repeat-like_dom_sf"/>
</dbReference>
<evidence type="ECO:0000256" key="1">
    <source>
        <dbReference type="ARBA" id="ARBA00022737"/>
    </source>
</evidence>
<keyword evidence="2" id="KW-0853">WD repeat</keyword>
<dbReference type="PANTHER" id="PTHR44324:SF3">
    <property type="entry name" value="WD REPEAT-CONTAINING PROTEIN 49-LIKE"/>
    <property type="match status" value="1"/>
</dbReference>
<dbReference type="Proteomes" id="UP001174909">
    <property type="component" value="Unassembled WGS sequence"/>
</dbReference>
<protein>
    <submittedName>
        <fullName evidence="4">WD repeat-containing protein 49</fullName>
    </submittedName>
</protein>
<evidence type="ECO:0000313" key="4">
    <source>
        <dbReference type="EMBL" id="CAI8023723.1"/>
    </source>
</evidence>
<feature type="compositionally biased region" description="Polar residues" evidence="3">
    <location>
        <begin position="661"/>
        <end position="685"/>
    </location>
</feature>
<dbReference type="PANTHER" id="PTHR44324">
    <property type="entry name" value="WD40 REPEAT DOMAIN 95"/>
    <property type="match status" value="1"/>
</dbReference>
<keyword evidence="1" id="KW-0677">Repeat</keyword>
<organism evidence="4 5">
    <name type="scientific">Geodia barretti</name>
    <name type="common">Barrett's horny sponge</name>
    <dbReference type="NCBI Taxonomy" id="519541"/>
    <lineage>
        <taxon>Eukaryota</taxon>
        <taxon>Metazoa</taxon>
        <taxon>Porifera</taxon>
        <taxon>Demospongiae</taxon>
        <taxon>Heteroscleromorpha</taxon>
        <taxon>Tetractinellida</taxon>
        <taxon>Astrophorina</taxon>
        <taxon>Geodiidae</taxon>
        <taxon>Geodia</taxon>
    </lineage>
</organism>
<sequence length="762" mass="84198">GGGARLSPNFEMEAVGAISELAQSLRGCELRRITRSDFETTVRKHLSGSHADQQIAQLWDKVSRSVTARWLIITKAKGLSCAGLCGGRGTIGQGELCSFLLREMQQRESTARAHLTLPLPHLPTFSSMPNTKDTVCAVLGLSTPPQYLTVSKDGSICTWSTRFHLQQSVSIGGGHGSVRGRQGHGMCITSCVMIGGTLVLATTGRDLLFYDTVSLSCLHKFQKLPFVPLCLTYGVEDEKYATSPGHLVWGDESGCVGILSFAEPHKSFFRSRLVTFNGVTDQAPLVRIRYEKAHSDWVCQVGWTGPAHYVISAAQSSSPSLLIQHVSAHRKKYIFKIRMGVSCFDYSHRLEVVATGSLDHIVRLWTPFSPHQPVASLSSHTTGIVGVAIDERSTMSYVHITLLQFLCVWDIREHHLLQTVSVKFPFTQRQPDFGPSPLLTLPLPSPTLNISCNEYMARFTLNEAAGLEGEKVDTGHTHPVCAVFFIPHFDQLVSGCEGGEVRVWDISSRRTCMKVEGCHRDQELTALAVDTEGGRILTGSRFGAIKVWDSLTGQNLQSLETPGATEVVSILHHPEMRRFLATGWNRQISVFEDKKLQLSPEPAWAGGTPHCDDIITMDYCSPYYLATGSFDGLTVVWNTDTERIVAQFRSQLKRRDQILTSATLKSPTSQHPPSATNSLSTSSRPASRRLSSYRLKSASRSHLHHVPVDKLLFLKTRVKSKARGQSTLVTSEGGHAFFWDMFSSGPPLAVVVDRMKERWRLS</sequence>
<proteinExistence type="predicted"/>
<evidence type="ECO:0000256" key="2">
    <source>
        <dbReference type="PROSITE-ProRule" id="PRU00221"/>
    </source>
</evidence>
<evidence type="ECO:0000256" key="3">
    <source>
        <dbReference type="SAM" id="MobiDB-lite"/>
    </source>
</evidence>
<feature type="region of interest" description="Disordered" evidence="3">
    <location>
        <begin position="661"/>
        <end position="687"/>
    </location>
</feature>
<dbReference type="EMBL" id="CASHTH010002027">
    <property type="protein sequence ID" value="CAI8023723.1"/>
    <property type="molecule type" value="Genomic_DNA"/>
</dbReference>
<keyword evidence="5" id="KW-1185">Reference proteome</keyword>